<name>A0A7T8HHQ6_CALRO</name>
<gene>
    <name evidence="1" type="ORF">FKW44_010508</name>
</gene>
<dbReference type="EMBL" id="CP045896">
    <property type="protein sequence ID" value="QQP49740.1"/>
    <property type="molecule type" value="Genomic_DNA"/>
</dbReference>
<sequence length="252" mass="28207">MKKTLLRLSLESSERNASVWSFVLKKRSRGRERLTLIPILREHLLFCGCDPGTFDFADAPPGEAGGDLEESSSPLLSPCRVLGEESMGRWADEFEIYVCFCKFILLLMQRSERGRRDCWGNAEDTTSPRLRQMVFKKKISQLNEVLQFGSALENADIHAKEMNKEGSAFASEYKGPKGTLRSKPFPKLRINVSFVERITLLHDPSALRWARSAAKGELAAASFKSSSRPFVKACLKGRAVKFLLDLGANVTS</sequence>
<keyword evidence="2" id="KW-1185">Reference proteome</keyword>
<evidence type="ECO:0000313" key="1">
    <source>
        <dbReference type="EMBL" id="QQP49740.1"/>
    </source>
</evidence>
<evidence type="ECO:0000313" key="2">
    <source>
        <dbReference type="Proteomes" id="UP000595437"/>
    </source>
</evidence>
<dbReference type="AlphaFoldDB" id="A0A7T8HHQ6"/>
<proteinExistence type="predicted"/>
<accession>A0A7T8HHQ6</accession>
<reference evidence="2" key="1">
    <citation type="submission" date="2021-01" db="EMBL/GenBank/DDBJ databases">
        <title>Caligus Genome Assembly.</title>
        <authorList>
            <person name="Gallardo-Escarate C."/>
        </authorList>
    </citation>
    <scope>NUCLEOTIDE SEQUENCE [LARGE SCALE GENOMIC DNA]</scope>
</reference>
<organism evidence="1 2">
    <name type="scientific">Caligus rogercresseyi</name>
    <name type="common">Sea louse</name>
    <dbReference type="NCBI Taxonomy" id="217165"/>
    <lineage>
        <taxon>Eukaryota</taxon>
        <taxon>Metazoa</taxon>
        <taxon>Ecdysozoa</taxon>
        <taxon>Arthropoda</taxon>
        <taxon>Crustacea</taxon>
        <taxon>Multicrustacea</taxon>
        <taxon>Hexanauplia</taxon>
        <taxon>Copepoda</taxon>
        <taxon>Siphonostomatoida</taxon>
        <taxon>Caligidae</taxon>
        <taxon>Caligus</taxon>
    </lineage>
</organism>
<protein>
    <submittedName>
        <fullName evidence="1">LOC101241692</fullName>
    </submittedName>
</protein>
<dbReference type="Proteomes" id="UP000595437">
    <property type="component" value="Chromosome 7"/>
</dbReference>